<accession>A0A2U8WVY8</accession>
<proteinExistence type="predicted"/>
<keyword evidence="1" id="KW-0175">Coiled coil</keyword>
<keyword evidence="3" id="KW-1133">Transmembrane helix</keyword>
<evidence type="ECO:0000256" key="1">
    <source>
        <dbReference type="SAM" id="Coils"/>
    </source>
</evidence>
<gene>
    <name evidence="4" type="ORF">DK419_24760</name>
</gene>
<name>A0A2U8WVY8_9HYPH</name>
<keyword evidence="5" id="KW-1185">Reference proteome</keyword>
<feature type="transmembrane region" description="Helical" evidence="3">
    <location>
        <begin position="75"/>
        <end position="93"/>
    </location>
</feature>
<feature type="compositionally biased region" description="Basic and acidic residues" evidence="2">
    <location>
        <begin position="399"/>
        <end position="410"/>
    </location>
</feature>
<feature type="transmembrane region" description="Helical" evidence="3">
    <location>
        <begin position="105"/>
        <end position="123"/>
    </location>
</feature>
<sequence>MMSRQPPDRVVVREQRAWTDETDAWKQDRAIRKGYRIRWGYVAIAYVVEALVICTSLAGAWFFAETYADRNDQSFWFMLLAPIVYAAIELCRVPLGILIRVQRDWLIKSLAVIGIVMAAGVTTKSVSQLGEMMFHPRLAEASKARTVLKEAEADRGTIDNRIAQADARVAQYAAEAAALEKRTTEASSQLAGLPGQRCERLSGTNSRGKRYNYLRCVTDPRTATIAGSLKSAGDERAVVAKNLAEARAARAQLDRAAADRRVTEAEGAYRDAVRRSQLHSFTAMVYGADPVDVTDQQVHAFLRIFVFAPALCAAFASTLLALCAVQLRRTYRDEDDLDAVMHAEGMPLLLNQMAESATQIQDAQRAMREAAVASGAAIPLDQRRSPTVPQAGTPPAPPARDDDRIERPRP</sequence>
<evidence type="ECO:0000256" key="3">
    <source>
        <dbReference type="SAM" id="Phobius"/>
    </source>
</evidence>
<dbReference type="KEGG" id="mtea:DK419_24760"/>
<feature type="transmembrane region" description="Helical" evidence="3">
    <location>
        <begin position="300"/>
        <end position="325"/>
    </location>
</feature>
<dbReference type="OrthoDB" id="7974613at2"/>
<evidence type="ECO:0000313" key="4">
    <source>
        <dbReference type="EMBL" id="AWN50229.1"/>
    </source>
</evidence>
<feature type="region of interest" description="Disordered" evidence="2">
    <location>
        <begin position="375"/>
        <end position="410"/>
    </location>
</feature>
<feature type="transmembrane region" description="Helical" evidence="3">
    <location>
        <begin position="39"/>
        <end position="63"/>
    </location>
</feature>
<protein>
    <submittedName>
        <fullName evidence="4">ATPase</fullName>
    </submittedName>
</protein>
<reference evidence="4 5" key="1">
    <citation type="submission" date="2018-05" db="EMBL/GenBank/DDBJ databases">
        <title>Complete Genome Sequence of Methylobacterium sp. 17Sr1-28.</title>
        <authorList>
            <person name="Srinivasan S."/>
        </authorList>
    </citation>
    <scope>NUCLEOTIDE SEQUENCE [LARGE SCALE GENOMIC DNA]</scope>
    <source>
        <strain evidence="4 5">17Sr1-28</strain>
    </source>
</reference>
<dbReference type="EMBL" id="CP029553">
    <property type="protein sequence ID" value="AWN50229.1"/>
    <property type="molecule type" value="Genomic_DNA"/>
</dbReference>
<dbReference type="Proteomes" id="UP000245444">
    <property type="component" value="Chromosome"/>
</dbReference>
<evidence type="ECO:0000256" key="2">
    <source>
        <dbReference type="SAM" id="MobiDB-lite"/>
    </source>
</evidence>
<evidence type="ECO:0000313" key="5">
    <source>
        <dbReference type="Proteomes" id="UP000245444"/>
    </source>
</evidence>
<dbReference type="AlphaFoldDB" id="A0A2U8WVY8"/>
<keyword evidence="3" id="KW-0472">Membrane</keyword>
<organism evidence="4 5">
    <name type="scientific">Methylobacterium terrae</name>
    <dbReference type="NCBI Taxonomy" id="2202827"/>
    <lineage>
        <taxon>Bacteria</taxon>
        <taxon>Pseudomonadati</taxon>
        <taxon>Pseudomonadota</taxon>
        <taxon>Alphaproteobacteria</taxon>
        <taxon>Hyphomicrobiales</taxon>
        <taxon>Methylobacteriaceae</taxon>
        <taxon>Methylobacterium</taxon>
    </lineage>
</organism>
<keyword evidence="3" id="KW-0812">Transmembrane</keyword>
<feature type="coiled-coil region" evidence="1">
    <location>
        <begin position="148"/>
        <end position="182"/>
    </location>
</feature>